<dbReference type="Proteomes" id="UP000037697">
    <property type="component" value="Unassembled WGS sequence"/>
</dbReference>
<dbReference type="Proteomes" id="UP000518904">
    <property type="component" value="Unassembled WGS sequence"/>
</dbReference>
<dbReference type="InterPro" id="IPR013351">
    <property type="entry name" value="T3SS_TyeA-rel"/>
</dbReference>
<evidence type="ECO:0000313" key="4">
    <source>
        <dbReference type="EMBL" id="MCC3805215.1"/>
    </source>
</evidence>
<dbReference type="Gene3D" id="1.20.1280.80">
    <property type="match status" value="1"/>
</dbReference>
<reference evidence="10" key="9">
    <citation type="submission" date="2022-05" db="EMBL/GenBank/DDBJ databases">
        <title>Megaplasmid of Vibrio parahaemolyticus.</title>
        <authorList>
            <person name="Strauch E."/>
            <person name="Borowiak M."/>
        </authorList>
    </citation>
    <scope>NUCLEOTIDE SEQUENCE</scope>
    <source>
        <strain evidence="10">16-VB00198</strain>
    </source>
</reference>
<protein>
    <submittedName>
        <fullName evidence="3">Protein tyeA</fullName>
    </submittedName>
    <submittedName>
        <fullName evidence="8">SepL/TyeA/HrpJ family type III secretion system gatekeeper</fullName>
    </submittedName>
    <submittedName>
        <fullName evidence="6">TyeA family type III secretion system gatekeeper subunit</fullName>
    </submittedName>
</protein>
<evidence type="ECO:0000313" key="15">
    <source>
        <dbReference type="Proteomes" id="UP000518904"/>
    </source>
</evidence>
<dbReference type="EMBL" id="CP097355">
    <property type="protein sequence ID" value="UYV27780.1"/>
    <property type="molecule type" value="Genomic_DNA"/>
</dbReference>
<organism evidence="6 15">
    <name type="scientific">Vibrio parahaemolyticus</name>
    <dbReference type="NCBI Taxonomy" id="670"/>
    <lineage>
        <taxon>Bacteria</taxon>
        <taxon>Pseudomonadati</taxon>
        <taxon>Pseudomonadota</taxon>
        <taxon>Gammaproteobacteria</taxon>
        <taxon>Vibrionales</taxon>
        <taxon>Vibrionaceae</taxon>
        <taxon>Vibrio</taxon>
    </lineage>
</organism>
<dbReference type="Pfam" id="PF09059">
    <property type="entry name" value="TyeA"/>
    <property type="match status" value="1"/>
</dbReference>
<dbReference type="InterPro" id="IPR038347">
    <property type="entry name" value="TyeA_sf"/>
</dbReference>
<dbReference type="EMBL" id="NIXT01001457">
    <property type="protein sequence ID" value="OXE31199.1"/>
    <property type="molecule type" value="Genomic_DNA"/>
</dbReference>
<gene>
    <name evidence="3" type="ORF">ACX05_22680</name>
    <name evidence="7" type="ORF">AKG60_01595</name>
    <name evidence="8" type="ORF">CA163_19325</name>
    <name evidence="9" type="ORF">EHC69_09180</name>
    <name evidence="6" type="ORF">HKB16_04645</name>
    <name evidence="2" type="ORF">I7278_21190</name>
    <name evidence="4" type="ORF">IB292_09210</name>
    <name evidence="10" type="ORF">M5598_07390</name>
    <name evidence="5" type="ORF">QX249_24015</name>
</gene>
<dbReference type="EMBL" id="CP034298">
    <property type="protein sequence ID" value="QHH09539.1"/>
    <property type="molecule type" value="Genomic_DNA"/>
</dbReference>
<dbReference type="Proteomes" id="UP000464718">
    <property type="component" value="Chromosome i"/>
</dbReference>
<evidence type="ECO:0000313" key="14">
    <source>
        <dbReference type="Proteomes" id="UP000464718"/>
    </source>
</evidence>
<dbReference type="GeneID" id="1189173"/>
<reference evidence="9 14" key="5">
    <citation type="submission" date="2018-12" db="EMBL/GenBank/DDBJ databases">
        <title>Genomic insights into the evolutionary origins and pathogenicity of five Vibrio parahaemolyticus strains isolated from the shrimp with acute hepatopancreatic necrosis disease (AHPND).</title>
        <authorList>
            <person name="Yang Q."/>
            <person name="Dong X."/>
            <person name="Xie G."/>
            <person name="Fu S."/>
            <person name="Zou P."/>
            <person name="Sun J."/>
            <person name="Wang Y."/>
            <person name="Huang J."/>
        </authorList>
    </citation>
    <scope>NUCLEOTIDE SEQUENCE [LARGE SCALE GENOMIC DNA]</scope>
    <source>
        <strain evidence="9 14">20160303005-1</strain>
    </source>
</reference>
<evidence type="ECO:0000313" key="10">
    <source>
        <dbReference type="EMBL" id="UYV27780.1"/>
    </source>
</evidence>
<dbReference type="Proteomes" id="UP000856022">
    <property type="component" value="Unassembled WGS sequence"/>
</dbReference>
<dbReference type="AlphaFoldDB" id="A0A072HBN8"/>
<dbReference type="RefSeq" id="WP_005464474.1">
    <property type="nucleotide sequence ID" value="NZ_CABMHD010000004.1"/>
</dbReference>
<dbReference type="SUPFAM" id="SSF140591">
    <property type="entry name" value="Type III secretion system domain"/>
    <property type="match status" value="1"/>
</dbReference>
<reference evidence="7 12" key="2">
    <citation type="submission" date="2015-08" db="EMBL/GenBank/DDBJ databases">
        <title>Draft Genome Sequences of Vibrio parahaemolyticus Strains.</title>
        <authorList>
            <person name="Gonzalez-Escalona N."/>
            <person name="DePaola A."/>
        </authorList>
    </citation>
    <scope>NUCLEOTIDE SEQUENCE [LARGE SCALE GENOMIC DNA]</scope>
    <source>
        <strain evidence="7 12">CFSAN001621</strain>
    </source>
</reference>
<keyword evidence="12" id="KW-1185">Reference proteome</keyword>
<evidence type="ECO:0000313" key="12">
    <source>
        <dbReference type="Proteomes" id="UP000191946"/>
    </source>
</evidence>
<sequence>MAYQASDLMADVIALVEQRWVSSEEIWKIATSMELVAIEQKIDFFRELHKLIRHIPVDVFADDEQRQNLIQAAQKALDEAIDLEEEEAWDDELD</sequence>
<reference evidence="4" key="8">
    <citation type="submission" date="2020-09" db="EMBL/GenBank/DDBJ databases">
        <title>Genome sequence of Vibrio parahaemolyticus isolates.</title>
        <authorList>
            <person name="Hammerl J.A."/>
            <person name="Strauch E."/>
        </authorList>
    </citation>
    <scope>NUCLEOTIDE SEQUENCE</scope>
    <source>
        <strain evidence="4">17-VB00146</strain>
    </source>
</reference>
<dbReference type="EMBL" id="JACVHL010000007">
    <property type="protein sequence ID" value="MCC3805215.1"/>
    <property type="molecule type" value="Genomic_DNA"/>
</dbReference>
<dbReference type="Proteomes" id="UP001253193">
    <property type="component" value="Unassembled WGS sequence"/>
</dbReference>
<evidence type="ECO:0000313" key="11">
    <source>
        <dbReference type="Proteomes" id="UP000037697"/>
    </source>
</evidence>
<evidence type="ECO:0000313" key="6">
    <source>
        <dbReference type="EMBL" id="NMU82164.1"/>
    </source>
</evidence>
<evidence type="ECO:0000313" key="3">
    <source>
        <dbReference type="EMBL" id="KOY20399.1"/>
    </source>
</evidence>
<dbReference type="InterPro" id="IPR015144">
    <property type="entry name" value="T3SS_TyeA"/>
</dbReference>
<evidence type="ECO:0000313" key="2">
    <source>
        <dbReference type="EMBL" id="HAS6679315.1"/>
    </source>
</evidence>
<reference evidence="3 11" key="1">
    <citation type="submission" date="2015-07" db="EMBL/GenBank/DDBJ databases">
        <title>Foodborne Vibrio parahaemolyticus Isolates.</title>
        <authorList>
            <person name="Ronholm J."/>
            <person name="Petronella N."/>
            <person name="Kenwell R."/>
            <person name="Banerjee S."/>
        </authorList>
    </citation>
    <scope>NUCLEOTIDE SEQUENCE [LARGE SCALE GENOMIC DNA]</scope>
    <source>
        <strain evidence="3 11">HS-06-05</strain>
    </source>
</reference>
<reference evidence="2" key="4">
    <citation type="journal article" date="2018" name="Genome Biol.">
        <title>SKESA: strategic k-mer extension for scrupulous assemblies.</title>
        <authorList>
            <person name="Souvorov A."/>
            <person name="Agarwala R."/>
            <person name="Lipman D.J."/>
        </authorList>
    </citation>
    <scope>NUCLEOTIDE SEQUENCE</scope>
    <source>
        <strain evidence="2">1930</strain>
    </source>
</reference>
<dbReference type="NCBIfam" id="TIGR02511">
    <property type="entry name" value="type_III_tyeA"/>
    <property type="match status" value="1"/>
</dbReference>
<proteinExistence type="predicted"/>
<evidence type="ECO:0000313" key="7">
    <source>
        <dbReference type="EMBL" id="OQK04760.1"/>
    </source>
</evidence>
<reference evidence="2" key="6">
    <citation type="submission" date="2019-12" db="EMBL/GenBank/DDBJ databases">
        <authorList>
            <consortium name="NCBI Pathogen Detection Project"/>
        </authorList>
    </citation>
    <scope>NUCLEOTIDE SEQUENCE</scope>
    <source>
        <strain evidence="2">1930</strain>
    </source>
</reference>
<dbReference type="EMBL" id="JABCLB010000553">
    <property type="protein sequence ID" value="NMU82164.1"/>
    <property type="molecule type" value="Genomic_DNA"/>
</dbReference>
<dbReference type="Proteomes" id="UP000726777">
    <property type="component" value="Unassembled WGS sequence"/>
</dbReference>
<evidence type="ECO:0000313" key="8">
    <source>
        <dbReference type="EMBL" id="OXE31199.1"/>
    </source>
</evidence>
<evidence type="ECO:0000313" key="9">
    <source>
        <dbReference type="EMBL" id="QHH09539.1"/>
    </source>
</evidence>
<dbReference type="EMBL" id="LHQV01000002">
    <property type="protein sequence ID" value="OQK04760.1"/>
    <property type="molecule type" value="Genomic_DNA"/>
</dbReference>
<evidence type="ECO:0000313" key="5">
    <source>
        <dbReference type="EMBL" id="MDS1823715.1"/>
    </source>
</evidence>
<evidence type="ECO:0000259" key="1">
    <source>
        <dbReference type="Pfam" id="PF09059"/>
    </source>
</evidence>
<reference evidence="8 13" key="3">
    <citation type="journal article" date="2017" name="Appl. Environ. Microbiol.">
        <title>Parallel evolution of two clades of a major Atlantic endemic Vibrio parahaemolyticus pathogen lineage by independent acquisition of related pathogenicity islands.</title>
        <authorList>
            <person name="Xu F."/>
            <person name="Gonzalez-Escalona N."/>
            <person name="Drees K.P."/>
            <person name="Sebra R.P."/>
            <person name="Cooper V.S."/>
            <person name="Jones S.H."/>
            <person name="Whistler C.A."/>
        </authorList>
    </citation>
    <scope>NUCLEOTIDE SEQUENCE [LARGE SCALE GENOMIC DNA]</scope>
    <source>
        <strain evidence="8 13">MAVP-3</strain>
    </source>
</reference>
<name>A0A072HBN8_VIBPH</name>
<dbReference type="OMA" id="NAMELTA"/>
<dbReference type="Proteomes" id="UP000191946">
    <property type="component" value="Unassembled WGS sequence"/>
</dbReference>
<dbReference type="Proteomes" id="UP000214596">
    <property type="component" value="Unassembled WGS sequence"/>
</dbReference>
<feature type="domain" description="Type III secretion system effector delivery regulator TyeA" evidence="1">
    <location>
        <begin position="7"/>
        <end position="86"/>
    </location>
</feature>
<reference evidence="5" key="10">
    <citation type="submission" date="2023-06" db="EMBL/GenBank/DDBJ databases">
        <title>Genomic Diversity of Vibrio spp. and Metagenomic Analysis of Pathogens in Florida Gulf Coastal Waters Following Hurricane Ian.</title>
        <authorList>
            <person name="Brumfield K.D."/>
        </authorList>
    </citation>
    <scope>NUCLEOTIDE SEQUENCE</scope>
    <source>
        <strain evidence="5">WBS2B-138</strain>
    </source>
</reference>
<reference evidence="6 15" key="7">
    <citation type="submission" date="2020-04" db="EMBL/GenBank/DDBJ databases">
        <title>Whole-genome sequencing of Vibrio spp. from China reveals different genetic environments of blaCTX-M-14 among diverse lineages.</title>
        <authorList>
            <person name="Zheng Z."/>
            <person name="Ye L."/>
            <person name="Chen S."/>
        </authorList>
    </citation>
    <scope>NUCLEOTIDE SEQUENCE [LARGE SCALE GENOMIC DNA]</scope>
    <source>
        <strain evidence="6 15">Vb0551</strain>
    </source>
</reference>
<accession>A0A072HBN8</accession>
<dbReference type="EMBL" id="DACQKT010000013">
    <property type="protein sequence ID" value="HAS6679315.1"/>
    <property type="molecule type" value="Genomic_DNA"/>
</dbReference>
<dbReference type="EMBL" id="LIRS01000145">
    <property type="protein sequence ID" value="KOY20399.1"/>
    <property type="molecule type" value="Genomic_DNA"/>
</dbReference>
<dbReference type="OrthoDB" id="6935130at2"/>
<dbReference type="Proteomes" id="UP001163036">
    <property type="component" value="Chromosome 1"/>
</dbReference>
<evidence type="ECO:0000313" key="13">
    <source>
        <dbReference type="Proteomes" id="UP000214596"/>
    </source>
</evidence>
<dbReference type="EMBL" id="JAUHGG010000011">
    <property type="protein sequence ID" value="MDS1823715.1"/>
    <property type="molecule type" value="Genomic_DNA"/>
</dbReference>